<proteinExistence type="predicted"/>
<dbReference type="InterPro" id="IPR045538">
    <property type="entry name" value="CIS_TMP"/>
</dbReference>
<accession>A0A2N7WEG4</accession>
<reference evidence="2 3" key="1">
    <citation type="submission" date="2018-01" db="EMBL/GenBank/DDBJ databases">
        <title>Whole genome analyses suggest that Burkholderia sensu lato contains two further novel genera in the rhizoxinica-symbiotica group Mycetohabitans gen. nov., and Trinickia gen. nov.: implications for the evolution of diazotrophy and nodulation in the Burkholderiaceae.</title>
        <authorList>
            <person name="Estrada-de los Santos P."/>
            <person name="Palmer M."/>
            <person name="Chavez-Ramirez B."/>
            <person name="Beukes C."/>
            <person name="Steenkamp E.T."/>
            <person name="Hirsch A.M."/>
            <person name="Manyaka P."/>
            <person name="Maluk M."/>
            <person name="Lafos M."/>
            <person name="Crook M."/>
            <person name="Gross E."/>
            <person name="Simon M.F."/>
            <person name="Bueno dos Reis Junior F."/>
            <person name="Poole P.S."/>
            <person name="Venter S.N."/>
            <person name="James E.K."/>
        </authorList>
    </citation>
    <scope>NUCLEOTIDE SEQUENCE [LARGE SCALE GENOMIC DNA]</scope>
    <source>
        <strain evidence="2 3">GP25-8</strain>
    </source>
</reference>
<dbReference type="Proteomes" id="UP000235347">
    <property type="component" value="Unassembled WGS sequence"/>
</dbReference>
<evidence type="ECO:0000256" key="1">
    <source>
        <dbReference type="SAM" id="MobiDB-lite"/>
    </source>
</evidence>
<feature type="region of interest" description="Disordered" evidence="1">
    <location>
        <begin position="105"/>
        <end position="143"/>
    </location>
</feature>
<dbReference type="RefSeq" id="WP_102608426.1">
    <property type="nucleotide sequence ID" value="NZ_CADIKD010000004.1"/>
</dbReference>
<feature type="compositionally biased region" description="Polar residues" evidence="1">
    <location>
        <begin position="106"/>
        <end position="120"/>
    </location>
</feature>
<feature type="compositionally biased region" description="Basic and acidic residues" evidence="1">
    <location>
        <begin position="339"/>
        <end position="362"/>
    </location>
</feature>
<dbReference type="Pfam" id="PF19268">
    <property type="entry name" value="CIS_TMP"/>
    <property type="match status" value="2"/>
</dbReference>
<name>A0A2N7WEG4_9BURK</name>
<dbReference type="EMBL" id="PNYB01000002">
    <property type="protein sequence ID" value="PMS27777.1"/>
    <property type="molecule type" value="Genomic_DNA"/>
</dbReference>
<evidence type="ECO:0000313" key="2">
    <source>
        <dbReference type="EMBL" id="PMS27777.1"/>
    </source>
</evidence>
<gene>
    <name evidence="2" type="ORF">C0Z19_03725</name>
</gene>
<comment type="caution">
    <text evidence="2">The sequence shown here is derived from an EMBL/GenBank/DDBJ whole genome shotgun (WGS) entry which is preliminary data.</text>
</comment>
<protein>
    <submittedName>
        <fullName evidence="2">Uncharacterized protein</fullName>
    </submittedName>
</protein>
<feature type="region of interest" description="Disordered" evidence="1">
    <location>
        <begin position="953"/>
        <end position="978"/>
    </location>
</feature>
<feature type="region of interest" description="Disordered" evidence="1">
    <location>
        <begin position="1166"/>
        <end position="1206"/>
    </location>
</feature>
<organism evidence="2 3">
    <name type="scientific">Trinickia soli</name>
    <dbReference type="NCBI Taxonomy" id="380675"/>
    <lineage>
        <taxon>Bacteria</taxon>
        <taxon>Pseudomonadati</taxon>
        <taxon>Pseudomonadota</taxon>
        <taxon>Betaproteobacteria</taxon>
        <taxon>Burkholderiales</taxon>
        <taxon>Burkholderiaceae</taxon>
        <taxon>Trinickia</taxon>
    </lineage>
</organism>
<keyword evidence="3" id="KW-1185">Reference proteome</keyword>
<evidence type="ECO:0000313" key="3">
    <source>
        <dbReference type="Proteomes" id="UP000235347"/>
    </source>
</evidence>
<feature type="region of interest" description="Disordered" evidence="1">
    <location>
        <begin position="332"/>
        <end position="362"/>
    </location>
</feature>
<sequence length="1377" mass="149408">MDRASRVSRVVLEPTITRRADATTIGDRLARFARERLPALIDEALEGYAGDARERILARIEIDLGSVAHEQLEARLEERLVGLLRTALIDRFGFPASVVGARRTVADQSTDARSATSTAPGFSDLAASAEPPGSRASNHAGAGSHAWGDARLSRLAAWFEGRVTAGADTIEQTFLDALDADTAALVRLMREHGRHTARRERWVGAMTATMRVRAVQALRPNDAQEVLGDVRYVAARQRAAPVARMRPDDFDDALWQTVFAYLLADRGGRFNRRSFLSALLRGLATRAGLEYLTLIDALLERLGSASKEVERDESLHRILVDLREDAALRARPEGPGIHASHEQDGEHVAREVDPQEDDRMPAEGDARDAQTLAFYLDFGALPWFADENFDPVKVALRIARRSPSRMVALLRGDDAWSVGGGEGGPNRGGRTRLRSVDVQRRQERLAASLDAKARAEWIAEIEPTAARSIVGTLAALDALIEHTPWPMSRRATLRRAISAATLETLVALRAGAFSETIWLERMLTKAAEAMQLPPAELVDVLLLATHSAPGTVRRMRMLRAGLVRVATNAGRDAAPDVVGESGSSLAAAKPVPAAIEGLREASAVAGSGDLAAAFVASWPGLLRALRLTPTRFDAAELSALSHRARLTATGSPKPGATSSDASIGSVDAVLAMLTRLARYHGIPLRRWLAALARNPVWNEADRGRAQLRRLWRRLPREAVRTALADRNDAPGAAQAFVEFFSTGHVDAEAAPWLAMPSRQWLELALQERGGQVMERLRARSADPAVLRRLSAFLRPDAVPLLMSTLESAHGQASKELLDAASAMARRLGRPGMAREARRAWLAALLSPSGAQMSLDTRIARVVEGLARRTGFDAGTVAEHLMAFVSPGSTALREALAALTAQRVTPGSPTDERAQQSARMSAGGMAGAAAATSTDALATISQATAAAAARQTKLTKLTKPTGPHDEISPAGQSTDAPHRTGADLPLIVAYLRYGESQSPTLLHAAFHRLAQTAPRILARLIERTVVTEPGFSRLASLRGETFVLVTRILSLPLAPVAVALCDAAMAFAPSAGEQMRLKAQAIWLRYARRGGEKAMLATLVEATFADPGHRAIEASRGISQSPSAPAQSVTRRQVLARWRRAVTGTTRDASLARDWIAWLSARESMLDAGPPARSASETPERRQPTRAPGTPEDRKPEPPDMPSTPIQVENAGMVMLWPFLSRYFEMLELQRGGRFVDFDAQSRAVHLLHALACNAIARHEALLPLAKVMCGVAPALPLAAGADRERDERELGLSEGLLNGVKQNWDKLRGTTIEGLRESFLMRSGRLEREDGAEPHWRLSVEGKAFDVLLDTLPWNLSMVRLAWMPELLIVNWRDRRS</sequence>